<evidence type="ECO:0000256" key="7">
    <source>
        <dbReference type="SAM" id="Phobius"/>
    </source>
</evidence>
<evidence type="ECO:0000256" key="1">
    <source>
        <dbReference type="ARBA" id="ARBA00004141"/>
    </source>
</evidence>
<dbReference type="SUPFAM" id="SSF52540">
    <property type="entry name" value="P-loop containing nucleoside triphosphate hydrolases"/>
    <property type="match status" value="2"/>
</dbReference>
<keyword evidence="4" id="KW-0067">ATP-binding</keyword>
<dbReference type="PROSITE" id="PS50893">
    <property type="entry name" value="ABC_TRANSPORTER_2"/>
    <property type="match status" value="2"/>
</dbReference>
<dbReference type="InterPro" id="IPR003439">
    <property type="entry name" value="ABC_transporter-like_ATP-bd"/>
</dbReference>
<feature type="transmembrane region" description="Helical" evidence="7">
    <location>
        <begin position="358"/>
        <end position="377"/>
    </location>
</feature>
<feature type="transmembrane region" description="Helical" evidence="7">
    <location>
        <begin position="425"/>
        <end position="449"/>
    </location>
</feature>
<dbReference type="GO" id="GO:0016887">
    <property type="term" value="F:ATP hydrolysis activity"/>
    <property type="evidence" value="ECO:0007669"/>
    <property type="project" value="InterPro"/>
</dbReference>
<dbReference type="GO" id="GO:0016020">
    <property type="term" value="C:membrane"/>
    <property type="evidence" value="ECO:0007669"/>
    <property type="project" value="UniProtKB-SubCell"/>
</dbReference>
<dbReference type="InterPro" id="IPR027417">
    <property type="entry name" value="P-loop_NTPase"/>
</dbReference>
<dbReference type="PROSITE" id="PS00211">
    <property type="entry name" value="ABC_TRANSPORTER_1"/>
    <property type="match status" value="1"/>
</dbReference>
<dbReference type="FunFam" id="3.40.50.300:FF:000327">
    <property type="entry name" value="ATP-binding cassette sub-family A member 3"/>
    <property type="match status" value="1"/>
</dbReference>
<sequence>MEQLQQLKLLLWKNFVFQKRRPLRTLFELLLPVTLACILIGIRQAIKVKSHPNGTEYPSFSISSLPPSVMANHMPQFPQFAASGWFVAFVPANVSAVDQLAAAVEDQLTPNITGKTHLTLMCQMYLLVYNSSAQNILAAVVIDHNFQRREDPLPSQVRATNNFSLTKSHVILSDNVGLSSNRNICEFCLSPLGYYAEGFLTLQHVIDQAVIKILSGQSGTLSSMSILLQRFPFPEYLDDPFIFTIQTQIPILVMLSFIFVVGSIVGSIVLEKERRQKEYMKMMSLCNWLHWNSLVSTLLPHIVSCTCVQTGVNGAVLSHSDPTLIFVFLLLFLVATIFLSFMLTTLFNRANLAAKVGVFIYFMSYVPFFFITTSYKFMTLSEKLASCILSNVGMALGAQLIGMFEGKGTGVQWDSLVEPVSIDDNFTLGHVLLMLIVDSIIYGLLAWYIEAVWPGEFGIPQPWYFFLMVSGMFRNRVLDTEQLDNTSAGGYIEADPKGLDAGISINNLHKVFTCRGKKRVAVQCLNLKMYEGHITVLLGHNGAGKSTTLSLLTGLFPPSSGTAIVSGFDILTDMPLIRRNLGLCPQHDILFNSLTTYEHLHFFAKLKGLSDQKAKEEALRILEMFQLTRKQDTNAGMLSGGMKRKLSIGIALIGGSKVLMLDEPTSGMDPVARRSVWDVLLEQRHGRTILLTTHFMEEADILGDRVAIMASGHLQIISCVGYRLVLMKTPRCEENIVERLVRHHVPSARLHNQAGAELSFLLPKEESLFGEMEMRRNELGIAGYGASVTTMEEVFLKGSNGFAIAFNLMYGLATLASSFSLLLVAEHTSKAKHLQFVSGASPFAYWLSALFCDFLTFLLTSCLILASAISMSAHQAILTYITFKSLIPLYMHVNIFSVPTMAFVVLFIFNILTGTASFLLVFILSSPGLDLKHAADILDWLFLLLPNYCLGQAVNSIYQNYKFLGLCTQNIHAELYCKIQGYVYQRSYIAWEKYGVGRYLVFMAAEGLIYCIMVILFEYNFFCVNRLNYLPRVKQSTTGSPEDDRKERIEDVEKERDRILNTPFSELPDCLVLHDLYKVYPGDPPVVAVAGLSLGISGGECFGLLGFNGAGKTTTFKMLTGDVKPTAGDAFLQGYSIHSDRKQTRHRIGYCPQFDALFDHMTARETLYFYAGLRGLHKQDAFEQVEGALHDLLLVAHANKLVQTYSGGTKRKLSTAVALMGRPPVVFLDEPSTGMDPVARHQLWDVLGLARLSGQAVVLTSHSMEECEALCTRLAIMVNGQFHCLGNTQQLKNTYGSGYTLLIKLRSPVAVHGLPEGDADTQHATFKAFMKSIFPGSCIKDEHQCLLHYHLNSSDVTWAEVFGIMEKAKEDFALEDYSVSQITLEQVFLSFARFQHDQS</sequence>
<reference evidence="9" key="1">
    <citation type="submission" date="2025-08" db="UniProtKB">
        <authorList>
            <consortium name="Ensembl"/>
        </authorList>
    </citation>
    <scope>IDENTIFICATION</scope>
</reference>
<feature type="transmembrane region" description="Helical" evidence="7">
    <location>
        <begin position="291"/>
        <end position="312"/>
    </location>
</feature>
<feature type="transmembrane region" description="Helical" evidence="7">
    <location>
        <begin position="249"/>
        <end position="270"/>
    </location>
</feature>
<keyword evidence="10" id="KW-1185">Reference proteome</keyword>
<evidence type="ECO:0000256" key="6">
    <source>
        <dbReference type="ARBA" id="ARBA00023136"/>
    </source>
</evidence>
<evidence type="ECO:0000256" key="5">
    <source>
        <dbReference type="ARBA" id="ARBA00022989"/>
    </source>
</evidence>
<dbReference type="GO" id="GO:0005524">
    <property type="term" value="F:ATP binding"/>
    <property type="evidence" value="ECO:0007669"/>
    <property type="project" value="UniProtKB-KW"/>
</dbReference>
<dbReference type="InterPro" id="IPR026082">
    <property type="entry name" value="ABCA"/>
</dbReference>
<dbReference type="GO" id="GO:0005319">
    <property type="term" value="F:lipid transporter activity"/>
    <property type="evidence" value="ECO:0007669"/>
    <property type="project" value="TreeGrafter"/>
</dbReference>
<reference evidence="9" key="2">
    <citation type="submission" date="2025-09" db="UniProtKB">
        <authorList>
            <consortium name="Ensembl"/>
        </authorList>
    </citation>
    <scope>IDENTIFICATION</scope>
</reference>
<dbReference type="Pfam" id="PF23321">
    <property type="entry name" value="R1_ABCA1"/>
    <property type="match status" value="1"/>
</dbReference>
<evidence type="ECO:0000313" key="10">
    <source>
        <dbReference type="Proteomes" id="UP000694388"/>
    </source>
</evidence>
<dbReference type="Pfam" id="PF12698">
    <property type="entry name" value="ABC2_membrane_3"/>
    <property type="match status" value="2"/>
</dbReference>
<dbReference type="SMART" id="SM00382">
    <property type="entry name" value="AAA"/>
    <property type="match status" value="2"/>
</dbReference>
<protein>
    <recommendedName>
        <fullName evidence="8">ABC transporter domain-containing protein</fullName>
    </recommendedName>
</protein>
<dbReference type="FunFam" id="3.40.50.300:FF:000933">
    <property type="entry name" value="ABC transporter A family member 7"/>
    <property type="match status" value="1"/>
</dbReference>
<feature type="transmembrane region" description="Helical" evidence="7">
    <location>
        <begin position="843"/>
        <end position="865"/>
    </location>
</feature>
<evidence type="ECO:0000256" key="4">
    <source>
        <dbReference type="ARBA" id="ARBA00022840"/>
    </source>
</evidence>
<evidence type="ECO:0000313" key="9">
    <source>
        <dbReference type="Ensembl" id="ENSEBUP00000014360.1"/>
    </source>
</evidence>
<feature type="transmembrane region" description="Helical" evidence="7">
    <location>
        <begin position="901"/>
        <end position="924"/>
    </location>
</feature>
<feature type="domain" description="ABC transporter" evidence="8">
    <location>
        <begin position="503"/>
        <end position="736"/>
    </location>
</feature>
<feature type="transmembrane region" description="Helical" evidence="7">
    <location>
        <begin position="801"/>
        <end position="823"/>
    </location>
</feature>
<accession>A0A8C4QFV7</accession>
<feature type="transmembrane region" description="Helical" evidence="7">
    <location>
        <begin position="999"/>
        <end position="1022"/>
    </location>
</feature>
<keyword evidence="2 7" id="KW-0812">Transmembrane</keyword>
<name>A0A8C4QFV7_EPTBU</name>
<evidence type="ECO:0000259" key="8">
    <source>
        <dbReference type="PROSITE" id="PS50893"/>
    </source>
</evidence>
<dbReference type="Ensembl" id="ENSEBUT00000014931.1">
    <property type="protein sequence ID" value="ENSEBUP00000014360.1"/>
    <property type="gene ID" value="ENSEBUG00000009000.1"/>
</dbReference>
<feature type="transmembrane region" description="Helical" evidence="7">
    <location>
        <begin position="324"/>
        <end position="346"/>
    </location>
</feature>
<feature type="transmembrane region" description="Helical" evidence="7">
    <location>
        <begin position="877"/>
        <end position="895"/>
    </location>
</feature>
<dbReference type="CDD" id="cd03263">
    <property type="entry name" value="ABC_subfamily_A"/>
    <property type="match status" value="2"/>
</dbReference>
<evidence type="ECO:0000256" key="3">
    <source>
        <dbReference type="ARBA" id="ARBA00022741"/>
    </source>
</evidence>
<dbReference type="Pfam" id="PF00005">
    <property type="entry name" value="ABC_tran"/>
    <property type="match status" value="2"/>
</dbReference>
<dbReference type="OMA" id="NFGMSIS"/>
<evidence type="ECO:0000256" key="2">
    <source>
        <dbReference type="ARBA" id="ARBA00022692"/>
    </source>
</evidence>
<dbReference type="GO" id="GO:0140359">
    <property type="term" value="F:ABC-type transporter activity"/>
    <property type="evidence" value="ECO:0007669"/>
    <property type="project" value="InterPro"/>
</dbReference>
<keyword evidence="5 7" id="KW-1133">Transmembrane helix</keyword>
<organism evidence="9 10">
    <name type="scientific">Eptatretus burgeri</name>
    <name type="common">Inshore hagfish</name>
    <dbReference type="NCBI Taxonomy" id="7764"/>
    <lineage>
        <taxon>Eukaryota</taxon>
        <taxon>Metazoa</taxon>
        <taxon>Chordata</taxon>
        <taxon>Craniata</taxon>
        <taxon>Vertebrata</taxon>
        <taxon>Cyclostomata</taxon>
        <taxon>Myxini</taxon>
        <taxon>Myxiniformes</taxon>
        <taxon>Myxinidae</taxon>
        <taxon>Eptatretinae</taxon>
        <taxon>Eptatretus</taxon>
    </lineage>
</organism>
<keyword evidence="6 7" id="KW-0472">Membrane</keyword>
<proteinExistence type="predicted"/>
<dbReference type="Proteomes" id="UP000694388">
    <property type="component" value="Unplaced"/>
</dbReference>
<feature type="transmembrane region" description="Helical" evidence="7">
    <location>
        <begin position="383"/>
        <end position="404"/>
    </location>
</feature>
<dbReference type="InterPro" id="IPR003593">
    <property type="entry name" value="AAA+_ATPase"/>
</dbReference>
<comment type="subcellular location">
    <subcellularLocation>
        <location evidence="1">Membrane</location>
        <topology evidence="1">Multi-pass membrane protein</topology>
    </subcellularLocation>
</comment>
<dbReference type="InterPro" id="IPR056264">
    <property type="entry name" value="R2_ABCA1-4-like"/>
</dbReference>
<dbReference type="Gene3D" id="3.40.50.300">
    <property type="entry name" value="P-loop containing nucleotide triphosphate hydrolases"/>
    <property type="match status" value="2"/>
</dbReference>
<dbReference type="InterPro" id="IPR013525">
    <property type="entry name" value="ABC2_TM"/>
</dbReference>
<keyword evidence="3" id="KW-0547">Nucleotide-binding</keyword>
<dbReference type="InterPro" id="IPR017871">
    <property type="entry name" value="ABC_transporter-like_CS"/>
</dbReference>
<feature type="domain" description="ABC transporter" evidence="8">
    <location>
        <begin position="1071"/>
        <end position="1304"/>
    </location>
</feature>
<dbReference type="PANTHER" id="PTHR19229">
    <property type="entry name" value="ATP-BINDING CASSETTE TRANSPORTER SUBFAMILY A ABCA"/>
    <property type="match status" value="1"/>
</dbReference>
<dbReference type="GeneTree" id="ENSGT00940000155289"/>
<dbReference type="PANTHER" id="PTHR19229:SF250">
    <property type="entry name" value="ABC TRANSPORTER DOMAIN-CONTAINING PROTEIN-RELATED"/>
    <property type="match status" value="1"/>
</dbReference>